<reference evidence="3" key="1">
    <citation type="submission" date="2021-02" db="EMBL/GenBank/DDBJ databases">
        <authorList>
            <person name="Nowell W R."/>
        </authorList>
    </citation>
    <scope>NUCLEOTIDE SEQUENCE</scope>
</reference>
<organism evidence="3 4">
    <name type="scientific">Rotaria socialis</name>
    <dbReference type="NCBI Taxonomy" id="392032"/>
    <lineage>
        <taxon>Eukaryota</taxon>
        <taxon>Metazoa</taxon>
        <taxon>Spiralia</taxon>
        <taxon>Gnathifera</taxon>
        <taxon>Rotifera</taxon>
        <taxon>Eurotatoria</taxon>
        <taxon>Bdelloidea</taxon>
        <taxon>Philodinida</taxon>
        <taxon>Philodinidae</taxon>
        <taxon>Rotaria</taxon>
    </lineage>
</organism>
<evidence type="ECO:0000313" key="3">
    <source>
        <dbReference type="EMBL" id="CAF4814794.1"/>
    </source>
</evidence>
<feature type="non-terminal residue" evidence="3">
    <location>
        <position position="1"/>
    </location>
</feature>
<proteinExistence type="predicted"/>
<dbReference type="Proteomes" id="UP000663873">
    <property type="component" value="Unassembled WGS sequence"/>
</dbReference>
<dbReference type="EMBL" id="CAJOBP010051477">
    <property type="protein sequence ID" value="CAF4814794.1"/>
    <property type="molecule type" value="Genomic_DNA"/>
</dbReference>
<dbReference type="EMBL" id="CAJOBP010041969">
    <property type="protein sequence ID" value="CAF4762466.1"/>
    <property type="molecule type" value="Genomic_DNA"/>
</dbReference>
<comment type="caution">
    <text evidence="3">The sequence shown here is derived from an EMBL/GenBank/DDBJ whole genome shotgun (WGS) entry which is preliminary data.</text>
</comment>
<evidence type="ECO:0000313" key="2">
    <source>
        <dbReference type="EMBL" id="CAF4762466.1"/>
    </source>
</evidence>
<keyword evidence="4" id="KW-1185">Reference proteome</keyword>
<evidence type="ECO:0000313" key="4">
    <source>
        <dbReference type="Proteomes" id="UP000663873"/>
    </source>
</evidence>
<sequence length="39" mass="4382">MPKNHFNSQRFTNEKEEQPDQISQQGLSAGDSWSSATSL</sequence>
<name>A0A821Q0L6_9BILA</name>
<feature type="compositionally biased region" description="Polar residues" evidence="1">
    <location>
        <begin position="1"/>
        <end position="11"/>
    </location>
</feature>
<feature type="region of interest" description="Disordered" evidence="1">
    <location>
        <begin position="1"/>
        <end position="39"/>
    </location>
</feature>
<accession>A0A821Q0L6</accession>
<protein>
    <submittedName>
        <fullName evidence="3">Uncharacterized protein</fullName>
    </submittedName>
</protein>
<feature type="compositionally biased region" description="Polar residues" evidence="1">
    <location>
        <begin position="20"/>
        <end position="39"/>
    </location>
</feature>
<gene>
    <name evidence="2" type="ORF">UJA718_LOCUS39508</name>
    <name evidence="3" type="ORF">UJA718_LOCUS41891</name>
</gene>
<evidence type="ECO:0000256" key="1">
    <source>
        <dbReference type="SAM" id="MobiDB-lite"/>
    </source>
</evidence>
<dbReference type="AlphaFoldDB" id="A0A821Q0L6"/>